<name>A0A6S6U9X4_9BACT</name>
<dbReference type="GO" id="GO:0006098">
    <property type="term" value="P:pentose-phosphate shunt"/>
    <property type="evidence" value="ECO:0007669"/>
    <property type="project" value="UniProtKB-UniRule"/>
</dbReference>
<dbReference type="PIRSF" id="PIRSF036915">
    <property type="entry name" value="Trnald_Bac_Plnt"/>
    <property type="match status" value="1"/>
</dbReference>
<evidence type="ECO:0000256" key="4">
    <source>
        <dbReference type="ARBA" id="ARBA00008426"/>
    </source>
</evidence>
<proteinExistence type="inferred from homology"/>
<reference evidence="12" key="1">
    <citation type="submission" date="2020-01" db="EMBL/GenBank/DDBJ databases">
        <authorList>
            <person name="Meier V. D."/>
            <person name="Meier V D."/>
        </authorList>
    </citation>
    <scope>NUCLEOTIDE SEQUENCE</scope>
    <source>
        <strain evidence="12">HLG_WM_MAG_03</strain>
    </source>
</reference>
<dbReference type="PROSITE" id="PS01054">
    <property type="entry name" value="TRANSALDOLASE_1"/>
    <property type="match status" value="1"/>
</dbReference>
<dbReference type="Gene3D" id="3.20.20.70">
    <property type="entry name" value="Aldolase class I"/>
    <property type="match status" value="1"/>
</dbReference>
<comment type="subcellular location">
    <subcellularLocation>
        <location evidence="2 11">Cytoplasm</location>
    </subcellularLocation>
</comment>
<sequence length="331" mass="36351">MVNREINFSLWLDFIERDYLKNEFPALLSKGIVNGATSNPAIFANAITTSPAYKEQLAALEGKSAKEKYEALAIEDIKTAAKMLRPLYDNGNDGYISIEVDPFLCNDTEGTINEGKRLFKAIDEPNVMVKVPATQAGYEAMTELMSEGISVNATLVFSPKQATQCFKAMTKGIAKGEKYGACRVEGVISVFVSRFDRAIDTELEQAGIDPSKTGIYNAAKIYNMIEGNEVPNIRALFASTGVKGDVLEANYYIKGLMAAHSVNTAPLATIEAHIETNDSVEALPLDPALINGYFMNLEDNGFNMDKIYNQLLDEGLVAFEDSFKDMLDQIK</sequence>
<evidence type="ECO:0000256" key="8">
    <source>
        <dbReference type="ARBA" id="ARBA00023126"/>
    </source>
</evidence>
<dbReference type="PANTHER" id="PTHR10683">
    <property type="entry name" value="TRANSALDOLASE"/>
    <property type="match status" value="1"/>
</dbReference>
<dbReference type="AlphaFoldDB" id="A0A6S6U9X4"/>
<evidence type="ECO:0000256" key="2">
    <source>
        <dbReference type="ARBA" id="ARBA00004496"/>
    </source>
</evidence>
<dbReference type="InterPro" id="IPR013785">
    <property type="entry name" value="Aldolase_TIM"/>
</dbReference>
<dbReference type="Pfam" id="PF00923">
    <property type="entry name" value="TAL_FSA"/>
    <property type="match status" value="1"/>
</dbReference>
<keyword evidence="7 11" id="KW-0808">Transferase</keyword>
<dbReference type="InterPro" id="IPR001585">
    <property type="entry name" value="TAL/FSA"/>
</dbReference>
<dbReference type="HAMAP" id="MF_00493">
    <property type="entry name" value="Transaldolase_2"/>
    <property type="match status" value="1"/>
</dbReference>
<dbReference type="GO" id="GO:0005975">
    <property type="term" value="P:carbohydrate metabolic process"/>
    <property type="evidence" value="ECO:0007669"/>
    <property type="project" value="InterPro"/>
</dbReference>
<feature type="active site" description="Schiff-base intermediate with substrate" evidence="11">
    <location>
        <position position="130"/>
    </location>
</feature>
<comment type="similarity">
    <text evidence="4 11">Belongs to the transaldolase family. Type 2 subfamily.</text>
</comment>
<evidence type="ECO:0000256" key="7">
    <source>
        <dbReference type="ARBA" id="ARBA00022679"/>
    </source>
</evidence>
<gene>
    <name evidence="11" type="primary">tal</name>
    <name evidence="12" type="ORF">HELGO_WM26933</name>
</gene>
<evidence type="ECO:0000256" key="6">
    <source>
        <dbReference type="ARBA" id="ARBA00022490"/>
    </source>
</evidence>
<evidence type="ECO:0000256" key="11">
    <source>
        <dbReference type="HAMAP-Rule" id="MF_00493"/>
    </source>
</evidence>
<accession>A0A6S6U9X4</accession>
<comment type="function">
    <text evidence="1 11">Transaldolase is important for the balance of metabolites in the pentose-phosphate pathway.</text>
</comment>
<evidence type="ECO:0000313" key="12">
    <source>
        <dbReference type="EMBL" id="CAA6827077.1"/>
    </source>
</evidence>
<evidence type="ECO:0000256" key="3">
    <source>
        <dbReference type="ARBA" id="ARBA00004857"/>
    </source>
</evidence>
<evidence type="ECO:0000256" key="5">
    <source>
        <dbReference type="ARBA" id="ARBA00013151"/>
    </source>
</evidence>
<dbReference type="PANTHER" id="PTHR10683:SF31">
    <property type="entry name" value="TRANSALDOLASE"/>
    <property type="match status" value="1"/>
</dbReference>
<dbReference type="UniPathway" id="UPA00115">
    <property type="reaction ID" value="UER00414"/>
</dbReference>
<dbReference type="InterPro" id="IPR004732">
    <property type="entry name" value="Transaldolase_2"/>
</dbReference>
<evidence type="ECO:0000256" key="9">
    <source>
        <dbReference type="ARBA" id="ARBA00023270"/>
    </source>
</evidence>
<keyword evidence="8 11" id="KW-0570">Pentose shunt</keyword>
<dbReference type="NCBIfam" id="TIGR00876">
    <property type="entry name" value="tal_mycobact"/>
    <property type="match status" value="1"/>
</dbReference>
<comment type="catalytic activity">
    <reaction evidence="10 11">
        <text>D-sedoheptulose 7-phosphate + D-glyceraldehyde 3-phosphate = D-erythrose 4-phosphate + beta-D-fructose 6-phosphate</text>
        <dbReference type="Rhea" id="RHEA:17053"/>
        <dbReference type="ChEBI" id="CHEBI:16897"/>
        <dbReference type="ChEBI" id="CHEBI:57483"/>
        <dbReference type="ChEBI" id="CHEBI:57634"/>
        <dbReference type="ChEBI" id="CHEBI:59776"/>
        <dbReference type="EC" id="2.2.1.2"/>
    </reaction>
</comment>
<dbReference type="EMBL" id="CACVAR010000414">
    <property type="protein sequence ID" value="CAA6827077.1"/>
    <property type="molecule type" value="Genomic_DNA"/>
</dbReference>
<evidence type="ECO:0000256" key="10">
    <source>
        <dbReference type="ARBA" id="ARBA00048810"/>
    </source>
</evidence>
<protein>
    <recommendedName>
        <fullName evidence="5 11">Transaldolase</fullName>
        <ecNumber evidence="5 11">2.2.1.2</ecNumber>
    </recommendedName>
</protein>
<evidence type="ECO:0000256" key="1">
    <source>
        <dbReference type="ARBA" id="ARBA00003518"/>
    </source>
</evidence>
<dbReference type="SUPFAM" id="SSF51569">
    <property type="entry name" value="Aldolase"/>
    <property type="match status" value="1"/>
</dbReference>
<dbReference type="EC" id="2.2.1.2" evidence="5 11"/>
<dbReference type="InterPro" id="IPR018225">
    <property type="entry name" value="Transaldolase_AS"/>
</dbReference>
<dbReference type="GO" id="GO:0005737">
    <property type="term" value="C:cytoplasm"/>
    <property type="evidence" value="ECO:0007669"/>
    <property type="project" value="UniProtKB-SubCell"/>
</dbReference>
<dbReference type="NCBIfam" id="NF003026">
    <property type="entry name" value="PRK03903.1"/>
    <property type="match status" value="1"/>
</dbReference>
<organism evidence="12">
    <name type="scientific">uncultured Sulfurovum sp</name>
    <dbReference type="NCBI Taxonomy" id="269237"/>
    <lineage>
        <taxon>Bacteria</taxon>
        <taxon>Pseudomonadati</taxon>
        <taxon>Campylobacterota</taxon>
        <taxon>Epsilonproteobacteria</taxon>
        <taxon>Campylobacterales</taxon>
        <taxon>Sulfurovaceae</taxon>
        <taxon>Sulfurovum</taxon>
        <taxon>environmental samples</taxon>
    </lineage>
</organism>
<dbReference type="GO" id="GO:0004801">
    <property type="term" value="F:transaldolase activity"/>
    <property type="evidence" value="ECO:0007669"/>
    <property type="project" value="UniProtKB-UniRule"/>
</dbReference>
<keyword evidence="6 11" id="KW-0963">Cytoplasm</keyword>
<keyword evidence="9 11" id="KW-0704">Schiff base</keyword>
<comment type="pathway">
    <text evidence="3 11">Carbohydrate degradation; pentose phosphate pathway; D-glyceraldehyde 3-phosphate and beta-D-fructose 6-phosphate from D-ribose 5-phosphate and D-xylulose 5-phosphate (non-oxidative stage): step 2/3.</text>
</comment>